<accession>Q0UN61</accession>
<evidence type="ECO:0000313" key="2">
    <source>
        <dbReference type="EMBL" id="EAT85454.1"/>
    </source>
</evidence>
<evidence type="ECO:0000256" key="1">
    <source>
        <dbReference type="SAM" id="MobiDB-lite"/>
    </source>
</evidence>
<reference evidence="3" key="1">
    <citation type="journal article" date="2007" name="Plant Cell">
        <title>Dothideomycete-plant interactions illuminated by genome sequencing and EST analysis of the wheat pathogen Stagonospora nodorum.</title>
        <authorList>
            <person name="Hane J.K."/>
            <person name="Lowe R.G."/>
            <person name="Solomon P.S."/>
            <person name="Tan K.C."/>
            <person name="Schoch C.L."/>
            <person name="Spatafora J.W."/>
            <person name="Crous P.W."/>
            <person name="Kodira C."/>
            <person name="Birren B.W."/>
            <person name="Galagan J.E."/>
            <person name="Torriani S.F."/>
            <person name="McDonald B.A."/>
            <person name="Oliver R.P."/>
        </authorList>
    </citation>
    <scope>NUCLEOTIDE SEQUENCE [LARGE SCALE GENOMIC DNA]</scope>
    <source>
        <strain evidence="3">SN15 / ATCC MYA-4574 / FGSC 10173</strain>
    </source>
</reference>
<evidence type="ECO:0000313" key="3">
    <source>
        <dbReference type="Proteomes" id="UP000001055"/>
    </source>
</evidence>
<protein>
    <submittedName>
        <fullName evidence="2">Uncharacterized protein</fullName>
    </submittedName>
</protein>
<dbReference type="InParanoid" id="Q0UN61"/>
<dbReference type="RefSeq" id="XP_001797165.1">
    <property type="nucleotide sequence ID" value="XM_001797113.1"/>
</dbReference>
<dbReference type="GeneID" id="5974055"/>
<proteinExistence type="predicted"/>
<dbReference type="Proteomes" id="UP000001055">
    <property type="component" value="Unassembled WGS sequence"/>
</dbReference>
<organism evidence="2 3">
    <name type="scientific">Phaeosphaeria nodorum (strain SN15 / ATCC MYA-4574 / FGSC 10173)</name>
    <name type="common">Glume blotch fungus</name>
    <name type="synonym">Parastagonospora nodorum</name>
    <dbReference type="NCBI Taxonomy" id="321614"/>
    <lineage>
        <taxon>Eukaryota</taxon>
        <taxon>Fungi</taxon>
        <taxon>Dikarya</taxon>
        <taxon>Ascomycota</taxon>
        <taxon>Pezizomycotina</taxon>
        <taxon>Dothideomycetes</taxon>
        <taxon>Pleosporomycetidae</taxon>
        <taxon>Pleosporales</taxon>
        <taxon>Pleosporineae</taxon>
        <taxon>Phaeosphaeriaceae</taxon>
        <taxon>Parastagonospora</taxon>
    </lineage>
</organism>
<dbReference type="KEGG" id="pno:SNOG_06803"/>
<sequence>MAHARGTEVPSLACVSTVFKLEVCNPKSDHRGVSRKSSTSLSTPKHDQPCTSWTITRSSGPASHGSPSQYTGTYLHSSSVVTAKRQQICPVQHTIQE</sequence>
<gene>
    <name evidence="2" type="ORF">SNOG_06803</name>
</gene>
<feature type="compositionally biased region" description="Polar residues" evidence="1">
    <location>
        <begin position="35"/>
        <end position="73"/>
    </location>
</feature>
<name>Q0UN61_PHANO</name>
<dbReference type="AlphaFoldDB" id="Q0UN61"/>
<dbReference type="EMBL" id="CH445334">
    <property type="protein sequence ID" value="EAT85454.1"/>
    <property type="molecule type" value="Genomic_DNA"/>
</dbReference>
<feature type="region of interest" description="Disordered" evidence="1">
    <location>
        <begin position="27"/>
        <end position="73"/>
    </location>
</feature>